<dbReference type="EMBL" id="AP022601">
    <property type="protein sequence ID" value="BBY93281.1"/>
    <property type="molecule type" value="Genomic_DNA"/>
</dbReference>
<dbReference type="SUPFAM" id="SSF51735">
    <property type="entry name" value="NAD(P)-binding Rossmann-fold domains"/>
    <property type="match status" value="1"/>
</dbReference>
<name>A0A9W4FFR8_9MYCO</name>
<organism evidence="3 4">
    <name type="scientific">Mycobacterium gallinarum</name>
    <dbReference type="NCBI Taxonomy" id="39689"/>
    <lineage>
        <taxon>Bacteria</taxon>
        <taxon>Bacillati</taxon>
        <taxon>Actinomycetota</taxon>
        <taxon>Actinomycetes</taxon>
        <taxon>Mycobacteriales</taxon>
        <taxon>Mycobacteriaceae</taxon>
        <taxon>Mycobacterium</taxon>
    </lineage>
</organism>
<keyword evidence="4" id="KW-1185">Reference proteome</keyword>
<proteinExistence type="inferred from homology"/>
<dbReference type="PANTHER" id="PTHR24320:SF283">
    <property type="entry name" value="RETINOL DEHYDROGENASE 11"/>
    <property type="match status" value="1"/>
</dbReference>
<comment type="similarity">
    <text evidence="1">Belongs to the short-chain dehydrogenases/reductases (SDR) family.</text>
</comment>
<evidence type="ECO:0000256" key="1">
    <source>
        <dbReference type="ARBA" id="ARBA00006484"/>
    </source>
</evidence>
<accession>A0A9W4FFR8</accession>
<evidence type="ECO:0000313" key="3">
    <source>
        <dbReference type="EMBL" id="BBY93281.1"/>
    </source>
</evidence>
<dbReference type="KEGG" id="mgau:MGALJ_29500"/>
<dbReference type="AlphaFoldDB" id="A0A9W4FFR8"/>
<dbReference type="PANTHER" id="PTHR24320">
    <property type="entry name" value="RETINOL DEHYDROGENASE"/>
    <property type="match status" value="1"/>
</dbReference>
<dbReference type="InterPro" id="IPR002347">
    <property type="entry name" value="SDR_fam"/>
</dbReference>
<dbReference type="Pfam" id="PF00106">
    <property type="entry name" value="adh_short"/>
    <property type="match status" value="1"/>
</dbReference>
<dbReference type="InterPro" id="IPR036291">
    <property type="entry name" value="NAD(P)-bd_dom_sf"/>
</dbReference>
<dbReference type="CDD" id="cd05327">
    <property type="entry name" value="retinol-DH_like_SDR_c_like"/>
    <property type="match status" value="1"/>
</dbReference>
<dbReference type="GO" id="GO:0016491">
    <property type="term" value="F:oxidoreductase activity"/>
    <property type="evidence" value="ECO:0007669"/>
    <property type="project" value="UniProtKB-KW"/>
</dbReference>
<dbReference type="Proteomes" id="UP000465785">
    <property type="component" value="Chromosome"/>
</dbReference>
<reference evidence="3 4" key="1">
    <citation type="journal article" date="2019" name="Emerg. Microbes Infect.">
        <title>Comprehensive subspecies identification of 175 nontuberculous mycobacteria species based on 7547 genomic profiles.</title>
        <authorList>
            <person name="Matsumoto Y."/>
            <person name="Kinjo T."/>
            <person name="Motooka D."/>
            <person name="Nabeya D."/>
            <person name="Jung N."/>
            <person name="Uechi K."/>
            <person name="Horii T."/>
            <person name="Iida T."/>
            <person name="Fujita J."/>
            <person name="Nakamura S."/>
        </authorList>
    </citation>
    <scope>NUCLEOTIDE SEQUENCE [LARGE SCALE GENOMIC DNA]</scope>
    <source>
        <strain evidence="3 4">JCM 6399</strain>
    </source>
</reference>
<keyword evidence="2" id="KW-0560">Oxidoreductase</keyword>
<dbReference type="PRINTS" id="PR00081">
    <property type="entry name" value="GDHRDH"/>
</dbReference>
<gene>
    <name evidence="3" type="ORF">MGALJ_29500</name>
</gene>
<evidence type="ECO:0000256" key="2">
    <source>
        <dbReference type="ARBA" id="ARBA00023002"/>
    </source>
</evidence>
<evidence type="ECO:0000313" key="4">
    <source>
        <dbReference type="Proteomes" id="UP000465785"/>
    </source>
</evidence>
<protein>
    <submittedName>
        <fullName evidence="3">Oxidoreductase</fullName>
    </submittedName>
</protein>
<dbReference type="Gene3D" id="3.40.50.720">
    <property type="entry name" value="NAD(P)-binding Rossmann-like Domain"/>
    <property type="match status" value="1"/>
</dbReference>
<sequence length="335" mass="35634">MGTISGSGMRDIVSHEPCHIDEVTSAPTALEVVDGVDLTGKVCVITGASAGLGRESARALATTGAHVILAARNRAALADTEAWVRAEVPDAKTSTVELDLTSLAAVRSAAEAISAMAPAIHVLMNNAGVMFTPFGRTTDGFEMQFGTNHLGHFELTHLLEPQLGAAGGARIVNLSSDGHRLADVNLDDPNWQHREYDKFAAYGASKTANILHAVELDRRLRDRAIRAYAVHPGVVATSLARHMSRDDFTALTEFVSSDPGQQKVDVRRDFTMPEQGAATQVWAAVSSDLADVGSVYLADCRIQDDQGGPAPYATDAAHAVRLWEVSERLCTSAGH</sequence>